<gene>
    <name evidence="1" type="ORF">H2198_001739</name>
</gene>
<evidence type="ECO:0000313" key="1">
    <source>
        <dbReference type="EMBL" id="KAJ9661774.1"/>
    </source>
</evidence>
<organism evidence="1 2">
    <name type="scientific">Neophaeococcomyces mojaviensis</name>
    <dbReference type="NCBI Taxonomy" id="3383035"/>
    <lineage>
        <taxon>Eukaryota</taxon>
        <taxon>Fungi</taxon>
        <taxon>Dikarya</taxon>
        <taxon>Ascomycota</taxon>
        <taxon>Pezizomycotina</taxon>
        <taxon>Eurotiomycetes</taxon>
        <taxon>Chaetothyriomycetidae</taxon>
        <taxon>Chaetothyriales</taxon>
        <taxon>Chaetothyriales incertae sedis</taxon>
        <taxon>Neophaeococcomyces</taxon>
    </lineage>
</organism>
<name>A0ACC3AGQ2_9EURO</name>
<evidence type="ECO:0000313" key="2">
    <source>
        <dbReference type="Proteomes" id="UP001172386"/>
    </source>
</evidence>
<protein>
    <submittedName>
        <fullName evidence="1">Uncharacterized protein</fullName>
    </submittedName>
</protein>
<keyword evidence="2" id="KW-1185">Reference proteome</keyword>
<dbReference type="Proteomes" id="UP001172386">
    <property type="component" value="Unassembled WGS sequence"/>
</dbReference>
<proteinExistence type="predicted"/>
<sequence length="626" mass="70583">MSEKQQIKADVGHVEANGNFERNWREEKWGDRRLSVIAQDVALEEKQMTIRQAIKIYKKAIMWCLAISCVVIMEGYDTNLLGNFYAYRMSHPTHEAQSPLIALASFQRRFGDKVPVTEQTPEGYSLSAAWQTGLGQGASIGSIFGTILNGWLVTAFGPRKVLLCTLCVMTCFLFIVFFAPSKPVLLVGQILLGFEWGIFATTSPAYASEVLPTQLRVYMTSWTNMCFIIGQFISAGVLRGCVHMLDQWGYRIPYALQWFWPIWLIPLIWFAPESPWHLVRKNRLEEAERSIRRLQSGEGAQDPKKTLAVIVYTNNLEEQLSVGTSYYDCFKGFELRRTEIACFCFGGQLVCGLVFAYASTYFFQQVGLDTDASYSLGWGANGLALFACFVNWFLLMPRFGRRTIYIWGMAAMAIELILIGILNVWTDRKSVAWVQAILTLVWTFTFQLSAGQLGWALPAEIGSTRLRQKTVCLARNVSNILGTIGGTLNNYMVNPTAWNFRGYTGFVWGGCATLVFIWAYFRLPETKDRTFHELDVLFAKGVSARKFATTNIDEFDEHEQNQLAERYSVAGQPPHRPSFVPSVTNILASHGRSEEAAAQRRASVVEPGQQRRPSIGPAVSNYLNTH</sequence>
<accession>A0ACC3AGQ2</accession>
<dbReference type="EMBL" id="JAPDRQ010000020">
    <property type="protein sequence ID" value="KAJ9661774.1"/>
    <property type="molecule type" value="Genomic_DNA"/>
</dbReference>
<reference evidence="1" key="1">
    <citation type="submission" date="2022-10" db="EMBL/GenBank/DDBJ databases">
        <title>Culturing micro-colonial fungi from biological soil crusts in the Mojave desert and describing Neophaeococcomyces mojavensis, and introducing the new genera and species Taxawa tesnikishii.</title>
        <authorList>
            <person name="Kurbessoian T."/>
            <person name="Stajich J.E."/>
        </authorList>
    </citation>
    <scope>NUCLEOTIDE SEQUENCE</scope>
    <source>
        <strain evidence="1">JES_112</strain>
    </source>
</reference>
<comment type="caution">
    <text evidence="1">The sequence shown here is derived from an EMBL/GenBank/DDBJ whole genome shotgun (WGS) entry which is preliminary data.</text>
</comment>